<evidence type="ECO:0000256" key="9">
    <source>
        <dbReference type="ARBA" id="ARBA00025772"/>
    </source>
</evidence>
<name>A0A235EUB9_9BURK</name>
<dbReference type="GO" id="GO:0015628">
    <property type="term" value="P:protein secretion by the type II secretion system"/>
    <property type="evidence" value="ECO:0007669"/>
    <property type="project" value="InterPro"/>
</dbReference>
<comment type="similarity">
    <text evidence="9">Belongs to the GSP H family.</text>
</comment>
<dbReference type="GO" id="GO:0015627">
    <property type="term" value="C:type II protein secretion system complex"/>
    <property type="evidence" value="ECO:0007669"/>
    <property type="project" value="InterPro"/>
</dbReference>
<evidence type="ECO:0000256" key="5">
    <source>
        <dbReference type="ARBA" id="ARBA00022519"/>
    </source>
</evidence>
<feature type="domain" description="General secretion pathway GspH" evidence="12">
    <location>
        <begin position="50"/>
        <end position="159"/>
    </location>
</feature>
<dbReference type="Pfam" id="PF12019">
    <property type="entry name" value="GspH"/>
    <property type="match status" value="1"/>
</dbReference>
<keyword evidence="7 11" id="KW-1133">Transmembrane helix</keyword>
<keyword evidence="6 11" id="KW-0812">Transmembrane</keyword>
<dbReference type="InterPro" id="IPR022346">
    <property type="entry name" value="T2SS_GspH"/>
</dbReference>
<evidence type="ECO:0000256" key="1">
    <source>
        <dbReference type="ARBA" id="ARBA00004377"/>
    </source>
</evidence>
<dbReference type="GO" id="GO:0005886">
    <property type="term" value="C:plasma membrane"/>
    <property type="evidence" value="ECO:0007669"/>
    <property type="project" value="UniProtKB-SubCell"/>
</dbReference>
<keyword evidence="3" id="KW-1003">Cell membrane</keyword>
<keyword evidence="5" id="KW-0997">Cell inner membrane</keyword>
<reference evidence="13 14" key="1">
    <citation type="submission" date="2017-07" db="EMBL/GenBank/DDBJ databases">
        <title>Acidovorax KNDSW TSA 6 genome sequence and assembly.</title>
        <authorList>
            <person name="Mayilraj S."/>
        </authorList>
    </citation>
    <scope>NUCLEOTIDE SEQUENCE [LARGE SCALE GENOMIC DNA]</scope>
    <source>
        <strain evidence="13 14">KNDSW-TSA6</strain>
    </source>
</reference>
<comment type="caution">
    <text evidence="13">The sequence shown here is derived from an EMBL/GenBank/DDBJ whole genome shotgun (WGS) entry which is preliminary data.</text>
</comment>
<evidence type="ECO:0000256" key="4">
    <source>
        <dbReference type="ARBA" id="ARBA00022481"/>
    </source>
</evidence>
<dbReference type="SUPFAM" id="SSF54523">
    <property type="entry name" value="Pili subunits"/>
    <property type="match status" value="1"/>
</dbReference>
<evidence type="ECO:0000256" key="8">
    <source>
        <dbReference type="ARBA" id="ARBA00023136"/>
    </source>
</evidence>
<organism evidence="13 14">
    <name type="scientific">Acidovorax kalamii</name>
    <dbReference type="NCBI Taxonomy" id="2004485"/>
    <lineage>
        <taxon>Bacteria</taxon>
        <taxon>Pseudomonadati</taxon>
        <taxon>Pseudomonadota</taxon>
        <taxon>Betaproteobacteria</taxon>
        <taxon>Burkholderiales</taxon>
        <taxon>Comamonadaceae</taxon>
        <taxon>Acidovorax</taxon>
    </lineage>
</organism>
<dbReference type="NCBIfam" id="TIGR02532">
    <property type="entry name" value="IV_pilin_GFxxxE"/>
    <property type="match status" value="1"/>
</dbReference>
<dbReference type="AlphaFoldDB" id="A0A235EUB9"/>
<evidence type="ECO:0000313" key="14">
    <source>
        <dbReference type="Proteomes" id="UP000215441"/>
    </source>
</evidence>
<keyword evidence="4" id="KW-0488">Methylation</keyword>
<proteinExistence type="inferred from homology"/>
<evidence type="ECO:0000259" key="12">
    <source>
        <dbReference type="Pfam" id="PF12019"/>
    </source>
</evidence>
<dbReference type="Gene3D" id="3.55.40.10">
    <property type="entry name" value="minor pseudopilin epsh domain"/>
    <property type="match status" value="1"/>
</dbReference>
<evidence type="ECO:0000256" key="6">
    <source>
        <dbReference type="ARBA" id="ARBA00022692"/>
    </source>
</evidence>
<evidence type="ECO:0000256" key="10">
    <source>
        <dbReference type="ARBA" id="ARBA00030775"/>
    </source>
</evidence>
<evidence type="ECO:0000256" key="7">
    <source>
        <dbReference type="ARBA" id="ARBA00022989"/>
    </source>
</evidence>
<accession>A0A235EUB9</accession>
<dbReference type="EMBL" id="NOIG01000001">
    <property type="protein sequence ID" value="OYD52177.1"/>
    <property type="molecule type" value="Genomic_DNA"/>
</dbReference>
<dbReference type="OrthoDB" id="8592199at2"/>
<feature type="transmembrane region" description="Helical" evidence="11">
    <location>
        <begin position="20"/>
        <end position="38"/>
    </location>
</feature>
<gene>
    <name evidence="13" type="ORF">CBY09_01425</name>
</gene>
<keyword evidence="14" id="KW-1185">Reference proteome</keyword>
<keyword evidence="8 11" id="KW-0472">Membrane</keyword>
<sequence>MPAHSSLKFARLQGFTAIELLVTMTIIAVLAALAAPSFTPIIERWRVRDATESITSGLYFARSEAIRLGGNIVIAKKSSDSGCTSSGNTDWSCGWHVFYDTNNNGTQDTCNTASTPNECDLKTSSSPSQVSITLTGSTGLIAINRWGMLANTVNATAPSSMDFLITPQGKGSTASSSARLCAGTGGRIAQKKGSDTC</sequence>
<evidence type="ECO:0000256" key="2">
    <source>
        <dbReference type="ARBA" id="ARBA00021549"/>
    </source>
</evidence>
<dbReference type="Proteomes" id="UP000215441">
    <property type="component" value="Unassembled WGS sequence"/>
</dbReference>
<evidence type="ECO:0000256" key="3">
    <source>
        <dbReference type="ARBA" id="ARBA00022475"/>
    </source>
</evidence>
<evidence type="ECO:0000313" key="13">
    <source>
        <dbReference type="EMBL" id="OYD52177.1"/>
    </source>
</evidence>
<comment type="subcellular location">
    <subcellularLocation>
        <location evidence="1">Cell inner membrane</location>
        <topology evidence="1">Single-pass membrane protein</topology>
    </subcellularLocation>
</comment>
<protein>
    <recommendedName>
        <fullName evidence="2">Type II secretion system protein H</fullName>
    </recommendedName>
    <alternativeName>
        <fullName evidence="10">General secretion pathway protein H</fullName>
    </alternativeName>
</protein>
<dbReference type="InterPro" id="IPR045584">
    <property type="entry name" value="Pilin-like"/>
</dbReference>
<dbReference type="InterPro" id="IPR012902">
    <property type="entry name" value="N_methyl_site"/>
</dbReference>
<evidence type="ECO:0000256" key="11">
    <source>
        <dbReference type="SAM" id="Phobius"/>
    </source>
</evidence>